<dbReference type="EMBL" id="PUHZ01000014">
    <property type="protein sequence ID" value="PQO45576.1"/>
    <property type="molecule type" value="Genomic_DNA"/>
</dbReference>
<protein>
    <submittedName>
        <fullName evidence="1">Uncharacterized protein</fullName>
    </submittedName>
</protein>
<evidence type="ECO:0000313" key="2">
    <source>
        <dbReference type="Proteomes" id="UP000237819"/>
    </source>
</evidence>
<name>A0A2S8GMB0_9BACT</name>
<reference evidence="1 2" key="1">
    <citation type="submission" date="2018-02" db="EMBL/GenBank/DDBJ databases">
        <title>Comparative genomes isolates from brazilian mangrove.</title>
        <authorList>
            <person name="Araujo J.E."/>
            <person name="Taketani R.G."/>
            <person name="Silva M.C.P."/>
            <person name="Loureco M.V."/>
            <person name="Andreote F.D."/>
        </authorList>
    </citation>
    <scope>NUCLEOTIDE SEQUENCE [LARGE SCALE GENOMIC DNA]</scope>
    <source>
        <strain evidence="1 2">Nap-Phe MGV</strain>
    </source>
</reference>
<dbReference type="RefSeq" id="WP_105336067.1">
    <property type="nucleotide sequence ID" value="NZ_PUHZ01000014.1"/>
</dbReference>
<proteinExistence type="predicted"/>
<organism evidence="1 2">
    <name type="scientific">Blastopirellula marina</name>
    <dbReference type="NCBI Taxonomy" id="124"/>
    <lineage>
        <taxon>Bacteria</taxon>
        <taxon>Pseudomonadati</taxon>
        <taxon>Planctomycetota</taxon>
        <taxon>Planctomycetia</taxon>
        <taxon>Pirellulales</taxon>
        <taxon>Pirellulaceae</taxon>
        <taxon>Blastopirellula</taxon>
    </lineage>
</organism>
<sequence>MRWLGFLLLVLLVAPGCKEHGSIVPLADDDNSIVQDELVGDWEPADAKQQGKTRFHIFKRERNGYLLNVENVKEDKTLELEMVPLVVGKYRFLQLQRKPFTTKEENAGLLRVCYFARYDVSGDDFYVAFASTGVIKQLMEEHDLPMLDSDNTLLYTGMREPMLAFLEEHAEELYPKFKESGLLRRITGDDAAGNAP</sequence>
<dbReference type="OrthoDB" id="9905508at2"/>
<evidence type="ECO:0000313" key="1">
    <source>
        <dbReference type="EMBL" id="PQO45576.1"/>
    </source>
</evidence>
<dbReference type="AlphaFoldDB" id="A0A2S8GMB0"/>
<accession>A0A2S8GMB0</accession>
<dbReference type="Proteomes" id="UP000237819">
    <property type="component" value="Unassembled WGS sequence"/>
</dbReference>
<gene>
    <name evidence="1" type="ORF">C5Y93_14140</name>
</gene>
<comment type="caution">
    <text evidence="1">The sequence shown here is derived from an EMBL/GenBank/DDBJ whole genome shotgun (WGS) entry which is preliminary data.</text>
</comment>